<protein>
    <submittedName>
        <fullName evidence="5">Aldehyde dehydrogenase</fullName>
    </submittedName>
</protein>
<dbReference type="InterPro" id="IPR016162">
    <property type="entry name" value="Ald_DH_N"/>
</dbReference>
<name>A0A4Y8TU99_9MICC</name>
<comment type="caution">
    <text evidence="5">The sequence shown here is derived from an EMBL/GenBank/DDBJ whole genome shotgun (WGS) entry which is preliminary data.</text>
</comment>
<dbReference type="InterPro" id="IPR029510">
    <property type="entry name" value="Ald_DH_CS_GLU"/>
</dbReference>
<dbReference type="RefSeq" id="WP_134781072.1">
    <property type="nucleotide sequence ID" value="NZ_SPDS01000003.1"/>
</dbReference>
<dbReference type="EMBL" id="SPDS01000003">
    <property type="protein sequence ID" value="TFH54444.1"/>
    <property type="molecule type" value="Genomic_DNA"/>
</dbReference>
<evidence type="ECO:0000256" key="2">
    <source>
        <dbReference type="PROSITE-ProRule" id="PRU10007"/>
    </source>
</evidence>
<evidence type="ECO:0000256" key="1">
    <source>
        <dbReference type="ARBA" id="ARBA00023002"/>
    </source>
</evidence>
<dbReference type="CDD" id="cd07078">
    <property type="entry name" value="ALDH"/>
    <property type="match status" value="1"/>
</dbReference>
<dbReference type="InterPro" id="IPR016161">
    <property type="entry name" value="Ald_DH/histidinol_DH"/>
</dbReference>
<feature type="domain" description="Aldehyde dehydrogenase" evidence="4">
    <location>
        <begin position="17"/>
        <end position="461"/>
    </location>
</feature>
<evidence type="ECO:0000313" key="6">
    <source>
        <dbReference type="Proteomes" id="UP000297638"/>
    </source>
</evidence>
<dbReference type="AlphaFoldDB" id="A0A4Y8TU99"/>
<dbReference type="PROSITE" id="PS00687">
    <property type="entry name" value="ALDEHYDE_DEHYDR_GLU"/>
    <property type="match status" value="1"/>
</dbReference>
<feature type="active site" evidence="2">
    <location>
        <position position="243"/>
    </location>
</feature>
<dbReference type="Gene3D" id="3.40.605.10">
    <property type="entry name" value="Aldehyde Dehydrogenase, Chain A, domain 1"/>
    <property type="match status" value="1"/>
</dbReference>
<dbReference type="GO" id="GO:0016620">
    <property type="term" value="F:oxidoreductase activity, acting on the aldehyde or oxo group of donors, NAD or NADP as acceptor"/>
    <property type="evidence" value="ECO:0007669"/>
    <property type="project" value="InterPro"/>
</dbReference>
<organism evidence="5 6">
    <name type="scientific">Glutamicibacter arilaitensis</name>
    <dbReference type="NCBI Taxonomy" id="256701"/>
    <lineage>
        <taxon>Bacteria</taxon>
        <taxon>Bacillati</taxon>
        <taxon>Actinomycetota</taxon>
        <taxon>Actinomycetes</taxon>
        <taxon>Micrococcales</taxon>
        <taxon>Micrococcaceae</taxon>
        <taxon>Glutamicibacter</taxon>
    </lineage>
</organism>
<proteinExistence type="inferred from homology"/>
<comment type="similarity">
    <text evidence="3">Belongs to the aldehyde dehydrogenase family.</text>
</comment>
<sequence length="470" mass="49240">MLKLSNFIGGQWQGSVSGRTLQAAASDDGSIFATFPASSFDEVNRAVSSSRGAQNQWVSLPLDERLAMLRKFADRIESRAEEIAREEQREMGKPIAVAHQFLQAGLSAFRAALEDGGNYPFHTSIKGANGTTEINRSALGVVAQIVPWNFTVAQILVNLGPLLASGNTVIIKPSEKATPSACILFEENLLPSGVLNLVLGDGQAGKALAAHTDIDLVVFTGSIATGRKIAQAAGSNLNRSILELGGKDAAIVDVGVDVESVAMDVAAGSFLNSGQICTSMERIYVHQDIVESFLPALVEASKIFAEGGRMAIGPMVDNDQARIVAEHVSDAVALGAEVIAGGIPTEVNGNHFPPTVLTGITGNMLIAQQETFGPVAPITVVDSFATALELARESEYGLAATVYSNNAENLAAARDIEAAVIWINGWQASDGIRQAEPARSSGMGAMGGTLSYDAATRPTTVFVPHEGGRP</sequence>
<dbReference type="SUPFAM" id="SSF53720">
    <property type="entry name" value="ALDH-like"/>
    <property type="match status" value="1"/>
</dbReference>
<evidence type="ECO:0000313" key="5">
    <source>
        <dbReference type="EMBL" id="TFH54444.1"/>
    </source>
</evidence>
<dbReference type="InterPro" id="IPR015590">
    <property type="entry name" value="Aldehyde_DH_dom"/>
</dbReference>
<reference evidence="5 6" key="1">
    <citation type="submission" date="2019-03" db="EMBL/GenBank/DDBJ databases">
        <title>Glutamicibacter sp. LJH19 genome.</title>
        <authorList>
            <person name="Sinai Borker S."/>
            <person name="Kumar R."/>
        </authorList>
    </citation>
    <scope>NUCLEOTIDE SEQUENCE [LARGE SCALE GENOMIC DNA]</scope>
    <source>
        <strain evidence="5 6">LJH19</strain>
    </source>
</reference>
<dbReference type="Proteomes" id="UP000297638">
    <property type="component" value="Unassembled WGS sequence"/>
</dbReference>
<gene>
    <name evidence="5" type="ORF">EXY26_15370</name>
</gene>
<evidence type="ECO:0000259" key="4">
    <source>
        <dbReference type="Pfam" id="PF00171"/>
    </source>
</evidence>
<dbReference type="Pfam" id="PF00171">
    <property type="entry name" value="Aldedh"/>
    <property type="match status" value="1"/>
</dbReference>
<evidence type="ECO:0000256" key="3">
    <source>
        <dbReference type="RuleBase" id="RU003345"/>
    </source>
</evidence>
<dbReference type="InterPro" id="IPR016163">
    <property type="entry name" value="Ald_DH_C"/>
</dbReference>
<dbReference type="PANTHER" id="PTHR11699">
    <property type="entry name" value="ALDEHYDE DEHYDROGENASE-RELATED"/>
    <property type="match status" value="1"/>
</dbReference>
<keyword evidence="1 3" id="KW-0560">Oxidoreductase</keyword>
<accession>A0A4Y8TU99</accession>
<dbReference type="Gene3D" id="3.40.309.10">
    <property type="entry name" value="Aldehyde Dehydrogenase, Chain A, domain 2"/>
    <property type="match status" value="1"/>
</dbReference>